<dbReference type="AlphaFoldDB" id="A0A2J5HTJ6"/>
<proteinExistence type="predicted"/>
<evidence type="ECO:0000256" key="1">
    <source>
        <dbReference type="SAM" id="Phobius"/>
    </source>
</evidence>
<name>A0A2J5HTJ6_9EURO</name>
<reference evidence="4" key="1">
    <citation type="submission" date="2017-12" db="EMBL/GenBank/DDBJ databases">
        <authorList>
            <consortium name="DOE Joint Genome Institute"/>
            <person name="Mondo S.J."/>
            <person name="Kjaerbolling I."/>
            <person name="Vesth T.C."/>
            <person name="Frisvad J.C."/>
            <person name="Nybo J.L."/>
            <person name="Theobald S."/>
            <person name="Kuo A."/>
            <person name="Bowyer P."/>
            <person name="Matsuda Y."/>
            <person name="Lyhne E.K."/>
            <person name="Kogle M.E."/>
            <person name="Clum A."/>
            <person name="Lipzen A."/>
            <person name="Salamov A."/>
            <person name="Ngan C.Y."/>
            <person name="Daum C."/>
            <person name="Chiniquy J."/>
            <person name="Barry K."/>
            <person name="LaButti K."/>
            <person name="Haridas S."/>
            <person name="Simmons B.A."/>
            <person name="Magnuson J.K."/>
            <person name="Mortensen U.H."/>
            <person name="Larsen T.O."/>
            <person name="Grigoriev I.V."/>
            <person name="Baker S.E."/>
            <person name="Andersen M.R."/>
            <person name="Nordberg H.P."/>
            <person name="Cantor M.N."/>
            <person name="Hua S.X."/>
        </authorList>
    </citation>
    <scope>NUCLEOTIDE SEQUENCE [LARGE SCALE GENOMIC DNA]</scope>
    <source>
        <strain evidence="4">IBT 19404</strain>
    </source>
</reference>
<evidence type="ECO:0000259" key="2">
    <source>
        <dbReference type="Pfam" id="PF26616"/>
    </source>
</evidence>
<feature type="transmembrane region" description="Helical" evidence="1">
    <location>
        <begin position="404"/>
        <end position="425"/>
    </location>
</feature>
<protein>
    <recommendedName>
        <fullName evidence="2">CorA-like transporter domain-containing protein</fullName>
    </recommendedName>
</protein>
<dbReference type="EMBL" id="KZ559546">
    <property type="protein sequence ID" value="PLN80585.1"/>
    <property type="molecule type" value="Genomic_DNA"/>
</dbReference>
<evidence type="ECO:0000313" key="4">
    <source>
        <dbReference type="Proteomes" id="UP000235023"/>
    </source>
</evidence>
<dbReference type="InterPro" id="IPR058257">
    <property type="entry name" value="CorA-like_dom"/>
</dbReference>
<dbReference type="Gene3D" id="1.20.58.340">
    <property type="entry name" value="Magnesium transport protein CorA, transmembrane region"/>
    <property type="match status" value="1"/>
</dbReference>
<dbReference type="Pfam" id="PF26616">
    <property type="entry name" value="CorA-like"/>
    <property type="match status" value="1"/>
</dbReference>
<dbReference type="Proteomes" id="UP000235023">
    <property type="component" value="Unassembled WGS sequence"/>
</dbReference>
<feature type="transmembrane region" description="Helical" evidence="1">
    <location>
        <begin position="360"/>
        <end position="384"/>
    </location>
</feature>
<keyword evidence="1" id="KW-1133">Transmembrane helix</keyword>
<accession>A0A2J5HTJ6</accession>
<sequence length="445" mass="50439">MNEINANYYQAVQSYLHRPALISDPKRSNIFLFDSTVQSDIHKFTDSGELDRYISSTSKPSTRIISISSRISTQPLGITETSVRTLINAYDIHHSFLDRLLSFGDKPRCSDAGHGGLVMQRREHGAYDVHYLFAYPEAYDNGQSVAWTTRQTCVFHRFDPSGNENLWIFLHAGPRTKLQTAIEADISSGAFPSETSWCSFHLLALATYLWNWRWYIRHLGDGIERIVEMALTLNDADLQSVNQSSALNLLKPQYLEDNLAPVKSQVDVALQVVRKLGELNSSLYSQGFIKEPELWKIDNVLAHHRVSLEGSISSVTALERKIRGISQLLAVALNLRNQSVTIEINNRSLDMNRESVDDNATVRVVTLVTLTYLPASFVSTLLGMNLFDFNDPNGKMNFTVSPQFWIFVVIAVPLTALTLGFWYFMMRRRLKNRKQSDCGGNTKFE</sequence>
<feature type="domain" description="CorA-like transporter" evidence="2">
    <location>
        <begin position="18"/>
        <end position="230"/>
    </location>
</feature>
<keyword evidence="1" id="KW-0472">Membrane</keyword>
<gene>
    <name evidence="3" type="ORF">BDW42DRAFT_170829</name>
</gene>
<organism evidence="3 4">
    <name type="scientific">Aspergillus taichungensis</name>
    <dbReference type="NCBI Taxonomy" id="482145"/>
    <lineage>
        <taxon>Eukaryota</taxon>
        <taxon>Fungi</taxon>
        <taxon>Dikarya</taxon>
        <taxon>Ascomycota</taxon>
        <taxon>Pezizomycotina</taxon>
        <taxon>Eurotiomycetes</taxon>
        <taxon>Eurotiomycetidae</taxon>
        <taxon>Eurotiales</taxon>
        <taxon>Aspergillaceae</taxon>
        <taxon>Aspergillus</taxon>
        <taxon>Aspergillus subgen. Circumdati</taxon>
    </lineage>
</organism>
<dbReference type="OrthoDB" id="5396681at2759"/>
<evidence type="ECO:0000313" key="3">
    <source>
        <dbReference type="EMBL" id="PLN80585.1"/>
    </source>
</evidence>
<keyword evidence="1" id="KW-0812">Transmembrane</keyword>
<keyword evidence="4" id="KW-1185">Reference proteome</keyword>